<proteinExistence type="predicted"/>
<dbReference type="Proteomes" id="UP000794436">
    <property type="component" value="Unassembled WGS sequence"/>
</dbReference>
<evidence type="ECO:0000313" key="2">
    <source>
        <dbReference type="EMBL" id="TMW67892.1"/>
    </source>
</evidence>
<feature type="region of interest" description="Disordered" evidence="1">
    <location>
        <begin position="30"/>
        <end position="72"/>
    </location>
</feature>
<sequence length="435" mass="49473">MNYEVDAATLEAVAAFLDDYEATETALTNAGRTARVAEPSTSSSSDGDELSKPKRSVQKTVNSNRARDRKKREFLQLQREAELLDRQLTSLLEAKAKQASRAEQESARHSLTLHRERMGAWKEMALRQYRRRNASEAENMRLKELVAEQHDVLRGLQRVVQRQLNNNKVQPSDQVFRPVNSVWAKDDPRSMMQMLAELLTGLKFAYDTTDTWQATTGSMRAAGLQNNSKLVPLSSTTFAIECVDIRFFPFNLQAVAEAYWTMGVNYHCCGFDVSRQHTEVEGRETIFREQEILGDHVRLRRHASVQRFVENDRVLILHASRYSSIEVMEQQLSGITCSEFHWSLFQAPEADATDSALWTSTVRVTLDFHHGHDLSSDTIMILNEFFSAKLKRDVDAVTALVEDRLLQGRHVVQPGLGTSETEFLVREPIVQGVNK</sequence>
<name>A0A8K1FQF3_PYTOL</name>
<dbReference type="PANTHER" id="PTHR35796">
    <property type="entry name" value="HYPOTHETICAL CYTOSOLIC PROTEIN"/>
    <property type="match status" value="1"/>
</dbReference>
<organism evidence="2 3">
    <name type="scientific">Pythium oligandrum</name>
    <name type="common">Mycoparasitic fungus</name>
    <dbReference type="NCBI Taxonomy" id="41045"/>
    <lineage>
        <taxon>Eukaryota</taxon>
        <taxon>Sar</taxon>
        <taxon>Stramenopiles</taxon>
        <taxon>Oomycota</taxon>
        <taxon>Peronosporomycetes</taxon>
        <taxon>Pythiales</taxon>
        <taxon>Pythiaceae</taxon>
        <taxon>Pythium</taxon>
    </lineage>
</organism>
<reference evidence="2" key="1">
    <citation type="submission" date="2019-03" db="EMBL/GenBank/DDBJ databases">
        <title>Long read genome sequence of the mycoparasitic Pythium oligandrum ATCC 38472 isolated from sugarbeet rhizosphere.</title>
        <authorList>
            <person name="Gaulin E."/>
        </authorList>
    </citation>
    <scope>NUCLEOTIDE SEQUENCE</scope>
    <source>
        <strain evidence="2">ATCC 38472_TT</strain>
    </source>
</reference>
<dbReference type="PANTHER" id="PTHR35796:SF3">
    <property type="entry name" value="BHLH DOMAIN-CONTAINING PROTEIN"/>
    <property type="match status" value="1"/>
</dbReference>
<evidence type="ECO:0000256" key="1">
    <source>
        <dbReference type="SAM" id="MobiDB-lite"/>
    </source>
</evidence>
<protein>
    <submittedName>
        <fullName evidence="2">Uncharacterized protein</fullName>
    </submittedName>
</protein>
<dbReference type="EMBL" id="SPLM01000003">
    <property type="protein sequence ID" value="TMW67892.1"/>
    <property type="molecule type" value="Genomic_DNA"/>
</dbReference>
<dbReference type="OrthoDB" id="124765at2759"/>
<keyword evidence="3" id="KW-1185">Reference proteome</keyword>
<evidence type="ECO:0000313" key="3">
    <source>
        <dbReference type="Proteomes" id="UP000794436"/>
    </source>
</evidence>
<gene>
    <name evidence="2" type="ORF">Poli38472_007564</name>
</gene>
<accession>A0A8K1FQF3</accession>
<comment type="caution">
    <text evidence="2">The sequence shown here is derived from an EMBL/GenBank/DDBJ whole genome shotgun (WGS) entry which is preliminary data.</text>
</comment>
<dbReference type="AlphaFoldDB" id="A0A8K1FQF3"/>